<dbReference type="GO" id="GO:0004713">
    <property type="term" value="F:protein tyrosine kinase activity"/>
    <property type="evidence" value="ECO:0007669"/>
    <property type="project" value="TreeGrafter"/>
</dbReference>
<feature type="coiled-coil region" evidence="1">
    <location>
        <begin position="166"/>
        <end position="205"/>
    </location>
</feature>
<accession>A0A848QIU5</accession>
<gene>
    <name evidence="3" type="ORF">HKD42_00785</name>
</gene>
<dbReference type="EMBL" id="JABCRE010000002">
    <property type="protein sequence ID" value="NMW30593.1"/>
    <property type="molecule type" value="Genomic_DNA"/>
</dbReference>
<feature type="transmembrane region" description="Helical" evidence="2">
    <location>
        <begin position="435"/>
        <end position="457"/>
    </location>
</feature>
<keyword evidence="2" id="KW-0472">Membrane</keyword>
<keyword evidence="2" id="KW-1133">Transmembrane helix</keyword>
<dbReference type="RefSeq" id="WP_170009397.1">
    <property type="nucleotide sequence ID" value="NZ_JABCRE010000002.1"/>
</dbReference>
<dbReference type="PANTHER" id="PTHR32309">
    <property type="entry name" value="TYROSINE-PROTEIN KINASE"/>
    <property type="match status" value="1"/>
</dbReference>
<dbReference type="AlphaFoldDB" id="A0A848QIU5"/>
<sequence>MEQENTQPRRIVKFWMLVRDGLPSVGRYRRYIIAVLPPLAAIWLLTIAYVALAPTRYESEMTLILPGSGVGGSLNLESIGQASGTAASAFSSTTLSPTENYKRLLMSDRVVSAAAELAGEEAGAFPQPSIKLVDQTNLIAVDVTGSSPEQAQQRNAALREVFLAALDDLRNDEAVHREEADQARIAALAEKVEEAQRKVLEFQGRSGLVSLDQFNNRIAAMDDLKAREREARTARSQNAAVAGRLASTLRVSTGTANRALRLSSDQAFQQLLGRYSEVLTKETEQGGTLGPAHAKMEALRSEREELEAALSKRGATVTGLRSATVMKFAELSVSDTRASLFEGLLLSDSSSAGSNAALAEIRRQIGQQSAKTGELVEQASELAGLTRELRVAEAVFSSALARVDTNKSDPFASYPLVQTLEAPSLPRTKASPKPVFAIAGAFAASILLLIGFMLLWLRQPIIRKILPNV</sequence>
<keyword evidence="2" id="KW-0812">Transmembrane</keyword>
<comment type="caution">
    <text evidence="3">The sequence shown here is derived from an EMBL/GenBank/DDBJ whole genome shotgun (WGS) entry which is preliminary data.</text>
</comment>
<keyword evidence="4" id="KW-1185">Reference proteome</keyword>
<keyword evidence="1" id="KW-0175">Coiled coil</keyword>
<dbReference type="GO" id="GO:0005886">
    <property type="term" value="C:plasma membrane"/>
    <property type="evidence" value="ECO:0007669"/>
    <property type="project" value="TreeGrafter"/>
</dbReference>
<protein>
    <recommendedName>
        <fullName evidence="5">Lipopolysaccharide biosynthesis protein</fullName>
    </recommendedName>
</protein>
<evidence type="ECO:0008006" key="5">
    <source>
        <dbReference type="Google" id="ProtNLM"/>
    </source>
</evidence>
<name>A0A848QIU5_9SPHN</name>
<organism evidence="3 4">
    <name type="scientific">Pontixanthobacter rizhaonensis</name>
    <dbReference type="NCBI Taxonomy" id="2730337"/>
    <lineage>
        <taxon>Bacteria</taxon>
        <taxon>Pseudomonadati</taxon>
        <taxon>Pseudomonadota</taxon>
        <taxon>Alphaproteobacteria</taxon>
        <taxon>Sphingomonadales</taxon>
        <taxon>Erythrobacteraceae</taxon>
        <taxon>Pontixanthobacter</taxon>
    </lineage>
</organism>
<reference evidence="3 4" key="1">
    <citation type="submission" date="2020-04" db="EMBL/GenBank/DDBJ databases">
        <authorList>
            <person name="Liu A."/>
        </authorList>
    </citation>
    <scope>NUCLEOTIDE SEQUENCE [LARGE SCALE GENOMIC DNA]</scope>
    <source>
        <strain evidence="3 4">RZ02</strain>
    </source>
</reference>
<evidence type="ECO:0000256" key="1">
    <source>
        <dbReference type="SAM" id="Coils"/>
    </source>
</evidence>
<feature type="transmembrane region" description="Helical" evidence="2">
    <location>
        <begin position="31"/>
        <end position="52"/>
    </location>
</feature>
<dbReference type="PANTHER" id="PTHR32309:SF13">
    <property type="entry name" value="FERRIC ENTEROBACTIN TRANSPORT PROTEIN FEPE"/>
    <property type="match status" value="1"/>
</dbReference>
<dbReference type="InterPro" id="IPR050445">
    <property type="entry name" value="Bact_polysacc_biosynth/exp"/>
</dbReference>
<evidence type="ECO:0000256" key="2">
    <source>
        <dbReference type="SAM" id="Phobius"/>
    </source>
</evidence>
<proteinExistence type="predicted"/>
<evidence type="ECO:0000313" key="4">
    <source>
        <dbReference type="Proteomes" id="UP000561181"/>
    </source>
</evidence>
<dbReference type="Proteomes" id="UP000561181">
    <property type="component" value="Unassembled WGS sequence"/>
</dbReference>
<evidence type="ECO:0000313" key="3">
    <source>
        <dbReference type="EMBL" id="NMW30593.1"/>
    </source>
</evidence>